<comment type="caution">
    <text evidence="4">The sequence shown here is derived from an EMBL/GenBank/DDBJ whole genome shotgun (WGS) entry which is preliminary data.</text>
</comment>
<reference evidence="4 5" key="1">
    <citation type="journal article" date="2024" name="G3 (Bethesda)">
        <title>Genome assembly of Hibiscus sabdariffa L. provides insights into metabolisms of medicinal natural products.</title>
        <authorList>
            <person name="Kim T."/>
        </authorList>
    </citation>
    <scope>NUCLEOTIDE SEQUENCE [LARGE SCALE GENOMIC DNA]</scope>
    <source>
        <strain evidence="4">TK-2024</strain>
        <tissue evidence="4">Old leaves</tissue>
    </source>
</reference>
<evidence type="ECO:0000313" key="4">
    <source>
        <dbReference type="EMBL" id="KAK9032551.1"/>
    </source>
</evidence>
<evidence type="ECO:0000313" key="5">
    <source>
        <dbReference type="Proteomes" id="UP001396334"/>
    </source>
</evidence>
<keyword evidence="2" id="KW-0723">Serine/threonine-protein kinase</keyword>
<accession>A0ABR2T4X2</accession>
<proteinExistence type="predicted"/>
<dbReference type="EMBL" id="JBBPBN010000009">
    <property type="protein sequence ID" value="KAK9032551.1"/>
    <property type="molecule type" value="Genomic_DNA"/>
</dbReference>
<evidence type="ECO:0000256" key="1">
    <source>
        <dbReference type="ARBA" id="ARBA00004370"/>
    </source>
</evidence>
<comment type="subcellular location">
    <subcellularLocation>
        <location evidence="1">Membrane</location>
    </subcellularLocation>
</comment>
<dbReference type="PANTHER" id="PTHR47985:SF44">
    <property type="entry name" value="SERINE_THREONINE-PROTEIN KINASE PBS1"/>
    <property type="match status" value="1"/>
</dbReference>
<dbReference type="PANTHER" id="PTHR47985">
    <property type="entry name" value="OS07G0668900 PROTEIN"/>
    <property type="match status" value="1"/>
</dbReference>
<evidence type="ECO:0000256" key="2">
    <source>
        <dbReference type="ARBA" id="ARBA00022527"/>
    </source>
</evidence>
<keyword evidence="3" id="KW-0472">Membrane</keyword>
<keyword evidence="2" id="KW-0808">Transferase</keyword>
<dbReference type="InterPro" id="IPR011009">
    <property type="entry name" value="Kinase-like_dom_sf"/>
</dbReference>
<evidence type="ECO:0000256" key="3">
    <source>
        <dbReference type="ARBA" id="ARBA00023136"/>
    </source>
</evidence>
<keyword evidence="5" id="KW-1185">Reference proteome</keyword>
<keyword evidence="2" id="KW-0418">Kinase</keyword>
<dbReference type="SUPFAM" id="SSF56112">
    <property type="entry name" value="Protein kinase-like (PK-like)"/>
    <property type="match status" value="1"/>
</dbReference>
<organism evidence="4 5">
    <name type="scientific">Hibiscus sabdariffa</name>
    <name type="common">roselle</name>
    <dbReference type="NCBI Taxonomy" id="183260"/>
    <lineage>
        <taxon>Eukaryota</taxon>
        <taxon>Viridiplantae</taxon>
        <taxon>Streptophyta</taxon>
        <taxon>Embryophyta</taxon>
        <taxon>Tracheophyta</taxon>
        <taxon>Spermatophyta</taxon>
        <taxon>Magnoliopsida</taxon>
        <taxon>eudicotyledons</taxon>
        <taxon>Gunneridae</taxon>
        <taxon>Pentapetalae</taxon>
        <taxon>rosids</taxon>
        <taxon>malvids</taxon>
        <taxon>Malvales</taxon>
        <taxon>Malvaceae</taxon>
        <taxon>Malvoideae</taxon>
        <taxon>Hibiscus</taxon>
    </lineage>
</organism>
<protein>
    <submittedName>
        <fullName evidence="4">Uncharacterized protein</fullName>
    </submittedName>
</protein>
<sequence>MNRNWSKVVQNLSQMAELNRACVNPVEDEAINVVHIGKDHIEGCFLAALEINRQLAKVDILGVKPDKDCTCKAVENEKSCEGDISVLEQSNGQLGLTNCFDFNLAKDMIKSPREVVGKDLEVNTNGIQDSQLENMDPVTSQALEDIRCMGLQNMVGKTLSPLERTKDKSYWEKWVDRQNNAQVNLGDSFAYREMVGSLEESRGFFPDYAPKRRVFASMLSSKFKNECYSYFDRAMDFGVISPRTLHKNLLGLRGYCVGTDQRLIVYDYIPNLSLLSHLHDQFAGDVQLDWKKRMKIVVGSAKGIL</sequence>
<gene>
    <name evidence="4" type="ORF">V6N11_056811</name>
</gene>
<dbReference type="Proteomes" id="UP001396334">
    <property type="component" value="Unassembled WGS sequence"/>
</dbReference>
<name>A0ABR2T4X2_9ROSI</name>
<dbReference type="Gene3D" id="1.10.510.10">
    <property type="entry name" value="Transferase(Phosphotransferase) domain 1"/>
    <property type="match status" value="1"/>
</dbReference>